<keyword evidence="3" id="KW-1185">Reference proteome</keyword>
<evidence type="ECO:0000313" key="2">
    <source>
        <dbReference type="EMBL" id="ORY53638.1"/>
    </source>
</evidence>
<feature type="chain" id="PRO_5012508317" evidence="1">
    <location>
        <begin position="22"/>
        <end position="561"/>
    </location>
</feature>
<comment type="caution">
    <text evidence="2">The sequence shown here is derived from an EMBL/GenBank/DDBJ whole genome shotgun (WGS) entry which is preliminary data.</text>
</comment>
<dbReference type="EMBL" id="MCGO01000001">
    <property type="protein sequence ID" value="ORY53638.1"/>
    <property type="molecule type" value="Genomic_DNA"/>
</dbReference>
<organism evidence="2 3">
    <name type="scientific">Rhizoclosmatium globosum</name>
    <dbReference type="NCBI Taxonomy" id="329046"/>
    <lineage>
        <taxon>Eukaryota</taxon>
        <taxon>Fungi</taxon>
        <taxon>Fungi incertae sedis</taxon>
        <taxon>Chytridiomycota</taxon>
        <taxon>Chytridiomycota incertae sedis</taxon>
        <taxon>Chytridiomycetes</taxon>
        <taxon>Chytridiales</taxon>
        <taxon>Chytriomycetaceae</taxon>
        <taxon>Rhizoclosmatium</taxon>
    </lineage>
</organism>
<dbReference type="Proteomes" id="UP000193642">
    <property type="component" value="Unassembled WGS sequence"/>
</dbReference>
<name>A0A1Y2D2W8_9FUNG</name>
<proteinExistence type="predicted"/>
<reference evidence="2 3" key="1">
    <citation type="submission" date="2016-07" db="EMBL/GenBank/DDBJ databases">
        <title>Pervasive Adenine N6-methylation of Active Genes in Fungi.</title>
        <authorList>
            <consortium name="DOE Joint Genome Institute"/>
            <person name="Mondo S.J."/>
            <person name="Dannebaum R.O."/>
            <person name="Kuo R.C."/>
            <person name="Labutti K."/>
            <person name="Haridas S."/>
            <person name="Kuo A."/>
            <person name="Salamov A."/>
            <person name="Ahrendt S.R."/>
            <person name="Lipzen A."/>
            <person name="Sullivan W."/>
            <person name="Andreopoulos W.B."/>
            <person name="Clum A."/>
            <person name="Lindquist E."/>
            <person name="Daum C."/>
            <person name="Ramamoorthy G.K."/>
            <person name="Gryganskyi A."/>
            <person name="Culley D."/>
            <person name="Magnuson J.K."/>
            <person name="James T.Y."/>
            <person name="O'Malley M.A."/>
            <person name="Stajich J.E."/>
            <person name="Spatafora J.W."/>
            <person name="Visel A."/>
            <person name="Grigoriev I.V."/>
        </authorList>
    </citation>
    <scope>NUCLEOTIDE SEQUENCE [LARGE SCALE GENOMIC DNA]</scope>
    <source>
        <strain evidence="2 3">JEL800</strain>
    </source>
</reference>
<accession>A0A1Y2D2W8</accession>
<keyword evidence="1" id="KW-0732">Signal</keyword>
<dbReference type="OrthoDB" id="10360777at2759"/>
<feature type="signal peptide" evidence="1">
    <location>
        <begin position="1"/>
        <end position="21"/>
    </location>
</feature>
<gene>
    <name evidence="2" type="ORF">BCR33DRAFT_844916</name>
</gene>
<protein>
    <submittedName>
        <fullName evidence="2">Uncharacterized protein</fullName>
    </submittedName>
</protein>
<evidence type="ECO:0000313" key="3">
    <source>
        <dbReference type="Proteomes" id="UP000193642"/>
    </source>
</evidence>
<sequence length="561" mass="58049">MRATTAAVATALAFLVSGVAAEIPTATAVTVSFPTTQPALPASTPSAVLEKSPYAAKVFDDVAVAFDLDGDQVISSLVNGSISVGSGLSVGVQGPELPGADSIGVALLIEYNEPIYAYDGIYDFKVYNYSFIDGDSVLAYNNVTGTAPVGVFFKVLSLPDIWFDISATYDEPNGTGNLHISLLQSGVVAPFATFDLAINFPSPTKRDILYWPFTLRVAVADQATPVVPTTTVEATTLSSTISEAATTTTTSTAYLAQVTGVTTTTEVPTSIASAALGSPSISLYPFKFKDQKEFFSKLAVGPGSNKTDYEGSTLVVNEVRLSYGASDTTFNASALIPGDFTNQAIISIQPYGLQNIVPGAPSKFVVYDTKAIDATTIYYANSSFGSPGFTVSFGVAKTIPSFWYGVSAIGEGPVFTIHVDIFTGHQAIASFDVSPLYISEARKRANPSVFVNIFSGSARFNPVNVETTTVATTVVSTVSTVSTARSTSASASASKSVDTTAAATVSATPLAPAPTTAAAAYVPPPAYGAAQTVYKPANLYSAAGKVASSLVVAFGAFVLLA</sequence>
<dbReference type="AlphaFoldDB" id="A0A1Y2D2W8"/>
<evidence type="ECO:0000256" key="1">
    <source>
        <dbReference type="SAM" id="SignalP"/>
    </source>
</evidence>
<dbReference type="STRING" id="329046.A0A1Y2D2W8"/>